<protein>
    <submittedName>
        <fullName evidence="3">Response regulator</fullName>
    </submittedName>
</protein>
<dbReference type="InterPro" id="IPR011006">
    <property type="entry name" value="CheY-like_superfamily"/>
</dbReference>
<dbReference type="PROSITE" id="PS50110">
    <property type="entry name" value="RESPONSE_REGULATORY"/>
    <property type="match status" value="1"/>
</dbReference>
<sequence length="117" mass="12319">MSALNRILIVEDEPLISMMLEDFLEMLDRQVAGTADSVSGALDLIAQGGIDAAIMDVNLRGGEQSWPIADRLAADGIPFILATGGSGDTVAEAHRGRPVLGKPFTMNAVEKALEALN</sequence>
<evidence type="ECO:0000313" key="3">
    <source>
        <dbReference type="EMBL" id="MEN3747860.1"/>
    </source>
</evidence>
<reference evidence="3 4" key="1">
    <citation type="submission" date="2024-05" db="EMBL/GenBank/DDBJ databases">
        <title>Sphingomonas sp. HF-S3 16S ribosomal RNA gene Genome sequencing and assembly.</title>
        <authorList>
            <person name="Lee H."/>
        </authorList>
    </citation>
    <scope>NUCLEOTIDE SEQUENCE [LARGE SCALE GENOMIC DNA]</scope>
    <source>
        <strain evidence="3 4">HF-S3</strain>
    </source>
</reference>
<comment type="caution">
    <text evidence="3">The sequence shown here is derived from an EMBL/GenBank/DDBJ whole genome shotgun (WGS) entry which is preliminary data.</text>
</comment>
<dbReference type="Gene3D" id="3.40.50.2300">
    <property type="match status" value="1"/>
</dbReference>
<evidence type="ECO:0000313" key="4">
    <source>
        <dbReference type="Proteomes" id="UP001427805"/>
    </source>
</evidence>
<dbReference type="EMBL" id="JBDIZK010000006">
    <property type="protein sequence ID" value="MEN3747860.1"/>
    <property type="molecule type" value="Genomic_DNA"/>
</dbReference>
<dbReference type="SUPFAM" id="SSF52172">
    <property type="entry name" value="CheY-like"/>
    <property type="match status" value="1"/>
</dbReference>
<keyword evidence="4" id="KW-1185">Reference proteome</keyword>
<dbReference type="RefSeq" id="WP_346246869.1">
    <property type="nucleotide sequence ID" value="NZ_JBDIZK010000006.1"/>
</dbReference>
<gene>
    <name evidence="3" type="ORF">TPR58_11835</name>
</gene>
<feature type="modified residue" description="4-aspartylphosphate" evidence="1">
    <location>
        <position position="56"/>
    </location>
</feature>
<evidence type="ECO:0000259" key="2">
    <source>
        <dbReference type="PROSITE" id="PS50110"/>
    </source>
</evidence>
<name>A0ABV0B8G3_9SPHN</name>
<accession>A0ABV0B8G3</accession>
<evidence type="ECO:0000256" key="1">
    <source>
        <dbReference type="PROSITE-ProRule" id="PRU00169"/>
    </source>
</evidence>
<dbReference type="InterPro" id="IPR001789">
    <property type="entry name" value="Sig_transdc_resp-reg_receiver"/>
</dbReference>
<proteinExistence type="predicted"/>
<dbReference type="Pfam" id="PF00072">
    <property type="entry name" value="Response_reg"/>
    <property type="match status" value="1"/>
</dbReference>
<dbReference type="SMART" id="SM00448">
    <property type="entry name" value="REC"/>
    <property type="match status" value="1"/>
</dbReference>
<feature type="domain" description="Response regulatory" evidence="2">
    <location>
        <begin position="6"/>
        <end position="117"/>
    </location>
</feature>
<dbReference type="Proteomes" id="UP001427805">
    <property type="component" value="Unassembled WGS sequence"/>
</dbReference>
<organism evidence="3 4">
    <name type="scientific">Sphingomonas rustica</name>
    <dbReference type="NCBI Taxonomy" id="3103142"/>
    <lineage>
        <taxon>Bacteria</taxon>
        <taxon>Pseudomonadati</taxon>
        <taxon>Pseudomonadota</taxon>
        <taxon>Alphaproteobacteria</taxon>
        <taxon>Sphingomonadales</taxon>
        <taxon>Sphingomonadaceae</taxon>
        <taxon>Sphingomonas</taxon>
    </lineage>
</organism>
<keyword evidence="1" id="KW-0597">Phosphoprotein</keyword>